<dbReference type="EMBL" id="CAJMWZ010002713">
    <property type="protein sequence ID" value="CAE6460771.1"/>
    <property type="molecule type" value="Genomic_DNA"/>
</dbReference>
<dbReference type="Proteomes" id="UP000663850">
    <property type="component" value="Unassembled WGS sequence"/>
</dbReference>
<reference evidence="2" key="1">
    <citation type="submission" date="2021-01" db="EMBL/GenBank/DDBJ databases">
        <authorList>
            <person name="Kaushik A."/>
        </authorList>
    </citation>
    <scope>NUCLEOTIDE SEQUENCE</scope>
    <source>
        <strain evidence="2">Type strain: AG8-Rh-89/</strain>
    </source>
</reference>
<sequence length="690" mass="79449">MHTRSKNKDSTILGVEDERVGMGTDEDYGRNAEFGPGMQESPPQKRPRNSANATRAPGRKKQVRNNHGLLDGLMNMPIDIFTEVSGVDASLAYTALTISEITSHLLPIDIITLSRLNKFFRNALMHRSLIHIWHGSMRNVPGLPDCPADMSEPSYLALVFLKTCTKCGDSARGKPEGELRVRLCEMCHFEYLIPIEEVPAAIRIYVPRSNHIIIPEHKLLNDQYALSEDVWDLQAEYRERKQLKDENALGVWIHDKTEKAFQRQKEAEVLTQFFDRLDDDREKELKDLKETRRLGIKRRLKDLGWTDEDIPSKSGSEHYRAWNALVNQPKPLTERIWEIFNRNWSLCSRPVLLTGIKDKVYSTLTLQVREYGLFPGSIRSSSRDSNHEVFPSLAHALALPLIKGLYETDWTSEEMEAKLEEHREEIEVLVNGWRSQVQTHFLSQAVAHDMILRPVLVSYDGNPEPFITISDDIKRLLRADSIFYTTPLSEDQKIPSAYISIIFSERLIWTPQTAQKFVTPKPLNLEHIFWYPEAHEAAREILNSMSKPDVSYMEITGYPLTHIYMCGRCHDTTLMSWEKMIQHYVEQKQLHSDVQKDLENLAGSGIMYNDIHDPALSTDLPMIKHHATQVQTKIMDVRDEGLGRFQMCKLCEMIPSVSEVVVSQSFILRHLRDVHGIIKPKFDEHYAPKC</sequence>
<evidence type="ECO:0000313" key="3">
    <source>
        <dbReference type="Proteomes" id="UP000663850"/>
    </source>
</evidence>
<dbReference type="AlphaFoldDB" id="A0A8H3BLF6"/>
<name>A0A8H3BLF6_9AGAM</name>
<proteinExistence type="predicted"/>
<evidence type="ECO:0000256" key="1">
    <source>
        <dbReference type="SAM" id="MobiDB-lite"/>
    </source>
</evidence>
<comment type="caution">
    <text evidence="2">The sequence shown here is derived from an EMBL/GenBank/DDBJ whole genome shotgun (WGS) entry which is preliminary data.</text>
</comment>
<evidence type="ECO:0008006" key="4">
    <source>
        <dbReference type="Google" id="ProtNLM"/>
    </source>
</evidence>
<evidence type="ECO:0000313" key="2">
    <source>
        <dbReference type="EMBL" id="CAE6460771.1"/>
    </source>
</evidence>
<gene>
    <name evidence="2" type="ORF">RDB_LOCUS51319</name>
</gene>
<feature type="region of interest" description="Disordered" evidence="1">
    <location>
        <begin position="1"/>
        <end position="63"/>
    </location>
</feature>
<organism evidence="2 3">
    <name type="scientific">Rhizoctonia solani</name>
    <dbReference type="NCBI Taxonomy" id="456999"/>
    <lineage>
        <taxon>Eukaryota</taxon>
        <taxon>Fungi</taxon>
        <taxon>Dikarya</taxon>
        <taxon>Basidiomycota</taxon>
        <taxon>Agaricomycotina</taxon>
        <taxon>Agaricomycetes</taxon>
        <taxon>Cantharellales</taxon>
        <taxon>Ceratobasidiaceae</taxon>
        <taxon>Rhizoctonia</taxon>
    </lineage>
</organism>
<protein>
    <recommendedName>
        <fullName evidence="4">F-box domain-containing protein</fullName>
    </recommendedName>
</protein>
<accession>A0A8H3BLF6</accession>